<keyword evidence="3" id="KW-1090">Inhibition of host innate immune response by virus</keyword>
<proteinExistence type="inferred from homology"/>
<dbReference type="PANTHER" id="PTHR11890">
    <property type="entry name" value="INTERLEUKIN-1 RECEPTOR FAMILY MEMBER"/>
    <property type="match status" value="1"/>
</dbReference>
<reference evidence="16 17" key="1">
    <citation type="journal article" date="2017" name="PLoS Biol.">
        <title>The sea cucumber genome provides insights into morphological evolution and visceral regeneration.</title>
        <authorList>
            <person name="Zhang X."/>
            <person name="Sun L."/>
            <person name="Yuan J."/>
            <person name="Sun Y."/>
            <person name="Gao Y."/>
            <person name="Zhang L."/>
            <person name="Li S."/>
            <person name="Dai H."/>
            <person name="Hamel J.F."/>
            <person name="Liu C."/>
            <person name="Yu Y."/>
            <person name="Liu S."/>
            <person name="Lin W."/>
            <person name="Guo K."/>
            <person name="Jin S."/>
            <person name="Xu P."/>
            <person name="Storey K.B."/>
            <person name="Huan P."/>
            <person name="Zhang T."/>
            <person name="Zhou Y."/>
            <person name="Zhang J."/>
            <person name="Lin C."/>
            <person name="Li X."/>
            <person name="Xing L."/>
            <person name="Huo D."/>
            <person name="Sun M."/>
            <person name="Wang L."/>
            <person name="Mercier A."/>
            <person name="Li F."/>
            <person name="Yang H."/>
            <person name="Xiang J."/>
        </authorList>
    </citation>
    <scope>NUCLEOTIDE SEQUENCE [LARGE SCALE GENOMIC DNA]</scope>
    <source>
        <strain evidence="16">Shaxun</strain>
        <tissue evidence="16">Muscle</tissue>
    </source>
</reference>
<organism evidence="16 17">
    <name type="scientific">Stichopus japonicus</name>
    <name type="common">Sea cucumber</name>
    <dbReference type="NCBI Taxonomy" id="307972"/>
    <lineage>
        <taxon>Eukaryota</taxon>
        <taxon>Metazoa</taxon>
        <taxon>Echinodermata</taxon>
        <taxon>Eleutherozoa</taxon>
        <taxon>Echinozoa</taxon>
        <taxon>Holothuroidea</taxon>
        <taxon>Aspidochirotacea</taxon>
        <taxon>Aspidochirotida</taxon>
        <taxon>Stichopodidae</taxon>
        <taxon>Apostichopus</taxon>
    </lineage>
</organism>
<dbReference type="InterPro" id="IPR035897">
    <property type="entry name" value="Toll_tir_struct_dom_sf"/>
</dbReference>
<evidence type="ECO:0000256" key="1">
    <source>
        <dbReference type="ARBA" id="ARBA00009752"/>
    </source>
</evidence>
<evidence type="ECO:0000256" key="7">
    <source>
        <dbReference type="ARBA" id="ARBA00023157"/>
    </source>
</evidence>
<keyword evidence="4" id="KW-0378">Hydrolase</keyword>
<keyword evidence="5" id="KW-0945">Host-virus interaction</keyword>
<evidence type="ECO:0000256" key="9">
    <source>
        <dbReference type="ARBA" id="ARBA00023258"/>
    </source>
</evidence>
<dbReference type="Proteomes" id="UP000230750">
    <property type="component" value="Unassembled WGS sequence"/>
</dbReference>
<evidence type="ECO:0000259" key="15">
    <source>
        <dbReference type="PROSITE" id="PS50835"/>
    </source>
</evidence>
<dbReference type="SUPFAM" id="SSF48726">
    <property type="entry name" value="Immunoglobulin"/>
    <property type="match status" value="1"/>
</dbReference>
<comment type="function">
    <text evidence="13">Counteracts the antiviral effects of host IFN-alpha/beta and key IFN-inducible proteins involved in viral RNA degradation suxh as host OAS1. Acts as a soluble IFN-alpha receptor and thus inhibits the interaction between host IFN-alpha and its receptor.</text>
</comment>
<keyword evidence="5" id="KW-0899">Viral immunoevasion</keyword>
<protein>
    <recommendedName>
        <fullName evidence="12">Soluble interferon alpha/beta receptor OPG204</fullName>
    </recommendedName>
</protein>
<keyword evidence="7" id="KW-1015">Disulfide bond</keyword>
<dbReference type="GO" id="GO:0039502">
    <property type="term" value="P:symbiont-mediated suppression of host type I interferon-mediated signaling pathway"/>
    <property type="evidence" value="ECO:0007669"/>
    <property type="project" value="UniProtKB-KW"/>
</dbReference>
<evidence type="ECO:0000313" key="17">
    <source>
        <dbReference type="Proteomes" id="UP000230750"/>
    </source>
</evidence>
<dbReference type="InterPro" id="IPR013098">
    <property type="entry name" value="Ig_I-set"/>
</dbReference>
<evidence type="ECO:0000256" key="13">
    <source>
        <dbReference type="ARBA" id="ARBA00045444"/>
    </source>
</evidence>
<feature type="transmembrane region" description="Helical" evidence="14">
    <location>
        <begin position="247"/>
        <end position="268"/>
    </location>
</feature>
<feature type="domain" description="Ig-like" evidence="15">
    <location>
        <begin position="56"/>
        <end position="114"/>
    </location>
</feature>
<dbReference type="EMBL" id="MRZV01000232">
    <property type="protein sequence ID" value="PIK54860.1"/>
    <property type="molecule type" value="Genomic_DNA"/>
</dbReference>
<keyword evidence="9" id="KW-0922">Interferon antiviral system evasion</keyword>
<dbReference type="InterPro" id="IPR013783">
    <property type="entry name" value="Ig-like_fold"/>
</dbReference>
<accession>A0A2G8L3Z0</accession>
<evidence type="ECO:0000256" key="4">
    <source>
        <dbReference type="ARBA" id="ARBA00022801"/>
    </source>
</evidence>
<keyword evidence="17" id="KW-1185">Reference proteome</keyword>
<comment type="subunit">
    <text evidence="11">Interacts with host IFNA1.</text>
</comment>
<keyword evidence="2" id="KW-0244">Early protein</keyword>
<name>A0A2G8L3Z0_STIJA</name>
<evidence type="ECO:0000256" key="5">
    <source>
        <dbReference type="ARBA" id="ARBA00022830"/>
    </source>
</evidence>
<sequence length="568" mass="64757">MSHSAGYKHLYLETFCTVIIKEKPYFFGTDYSEQLIVYPEEEHTINFCKPTNYCYIEWYRDDKEINMTDDGRVKSLDSKHEVLKLSYPLSSDSGIFKCVAWNNMGSVERHANVIVYTKREVCMDTHFELQESESGSLVVGKPYQKMWYATMPGEQEICFFSTPNSTAIPFCSDEQQADICADCSRNSSNTKEVLATLRFSQVTEEDLSGTYTLTLANECDEGIPYHKIEFVLRETAQGPVEVDSPPIISLVFGIVFITFLCILSWLLIGVDLQLFFKDNLGKPEVSDGRSYDAYISYAWSDVDRLLFFVLNPRWRREVTESTSRRLTTSQGVLGMGGTGSRGSRGEGDGGFDMHPTECQGTLQLCHHRSQPCCILDNLDGSNEEISGLIHVQMLGTTCLPSAINSSYLAWSFMFLFFRVPSGTAVQLVEALQQSRRFIMVLSPEYVRANFTSYEVNISLEVVNNYKDYIIPVVFQGLDLPDHNAIFRHIMKVTQTVKWSNIEWPISDQYESNQGRNPSYCDKANLAQNRQKSKVSMEKSFMKKGYKELLLKLPPRPKPRPENNAYLLL</sequence>
<dbReference type="OrthoDB" id="1421090at2759"/>
<comment type="caution">
    <text evidence="16">The sequence shown here is derived from an EMBL/GenBank/DDBJ whole genome shotgun (WGS) entry which is preliminary data.</text>
</comment>
<dbReference type="InterPro" id="IPR015621">
    <property type="entry name" value="IL-1_rcpt_fam"/>
</dbReference>
<dbReference type="AlphaFoldDB" id="A0A2G8L3Z0"/>
<evidence type="ECO:0000256" key="11">
    <source>
        <dbReference type="ARBA" id="ARBA00038761"/>
    </source>
</evidence>
<dbReference type="GO" id="GO:0007165">
    <property type="term" value="P:signal transduction"/>
    <property type="evidence" value="ECO:0007669"/>
    <property type="project" value="InterPro"/>
</dbReference>
<dbReference type="InterPro" id="IPR003599">
    <property type="entry name" value="Ig_sub"/>
</dbReference>
<dbReference type="Pfam" id="PF07679">
    <property type="entry name" value="I-set"/>
    <property type="match status" value="1"/>
</dbReference>
<gene>
    <name evidence="16" type="ORF">BSL78_08237</name>
</gene>
<comment type="similarity">
    <text evidence="1">Belongs to the interleukin-1 receptor family.</text>
</comment>
<evidence type="ECO:0000256" key="6">
    <source>
        <dbReference type="ARBA" id="ARBA00023027"/>
    </source>
</evidence>
<dbReference type="GO" id="GO:0016787">
    <property type="term" value="F:hydrolase activity"/>
    <property type="evidence" value="ECO:0007669"/>
    <property type="project" value="UniProtKB-KW"/>
</dbReference>
<dbReference type="Gene3D" id="2.60.40.10">
    <property type="entry name" value="Immunoglobulins"/>
    <property type="match status" value="1"/>
</dbReference>
<evidence type="ECO:0000256" key="12">
    <source>
        <dbReference type="ARBA" id="ARBA00041012"/>
    </source>
</evidence>
<dbReference type="PROSITE" id="PS50835">
    <property type="entry name" value="IG_LIKE"/>
    <property type="match status" value="1"/>
</dbReference>
<dbReference type="SMART" id="SM00409">
    <property type="entry name" value="IG"/>
    <property type="match status" value="1"/>
</dbReference>
<keyword evidence="14" id="KW-0812">Transmembrane</keyword>
<dbReference type="Gene3D" id="3.40.50.10140">
    <property type="entry name" value="Toll/interleukin-1 receptor homology (TIR) domain"/>
    <property type="match status" value="1"/>
</dbReference>
<dbReference type="InterPro" id="IPR036179">
    <property type="entry name" value="Ig-like_dom_sf"/>
</dbReference>
<evidence type="ECO:0000256" key="14">
    <source>
        <dbReference type="SAM" id="Phobius"/>
    </source>
</evidence>
<dbReference type="InterPro" id="IPR007110">
    <property type="entry name" value="Ig-like_dom"/>
</dbReference>
<evidence type="ECO:0000313" key="16">
    <source>
        <dbReference type="EMBL" id="PIK54860.1"/>
    </source>
</evidence>
<keyword evidence="14" id="KW-0472">Membrane</keyword>
<keyword evidence="14" id="KW-1133">Transmembrane helix</keyword>
<keyword evidence="6" id="KW-0520">NAD</keyword>
<evidence type="ECO:0000256" key="10">
    <source>
        <dbReference type="ARBA" id="ARBA00023319"/>
    </source>
</evidence>
<dbReference type="Pfam" id="PF01582">
    <property type="entry name" value="TIR"/>
    <property type="match status" value="1"/>
</dbReference>
<keyword evidence="10" id="KW-0393">Immunoglobulin domain</keyword>
<dbReference type="InterPro" id="IPR000157">
    <property type="entry name" value="TIR_dom"/>
</dbReference>
<dbReference type="SUPFAM" id="SSF52200">
    <property type="entry name" value="Toll/Interleukin receptor TIR domain"/>
    <property type="match status" value="1"/>
</dbReference>
<keyword evidence="8" id="KW-0325">Glycoprotein</keyword>
<evidence type="ECO:0000256" key="2">
    <source>
        <dbReference type="ARBA" id="ARBA00022518"/>
    </source>
</evidence>
<keyword evidence="5" id="KW-1114">Inhibition of host interferon signaling pathway by virus</keyword>
<evidence type="ECO:0000256" key="3">
    <source>
        <dbReference type="ARBA" id="ARBA00022632"/>
    </source>
</evidence>
<evidence type="ECO:0000256" key="8">
    <source>
        <dbReference type="ARBA" id="ARBA00023180"/>
    </source>
</evidence>
<dbReference type="PANTHER" id="PTHR11890:SF44">
    <property type="entry name" value="X-LINKED INTERLEUKIN-1 RECEPTOR ACCESSORY PROTEIN-LIKE 2"/>
    <property type="match status" value="1"/>
</dbReference>